<dbReference type="Gene3D" id="3.30.1540.10">
    <property type="entry name" value="formyl-coa transferase, domain 3"/>
    <property type="match status" value="1"/>
</dbReference>
<dbReference type="PANTHER" id="PTHR48228:SF5">
    <property type="entry name" value="ALPHA-METHYLACYL-COA RACEMASE"/>
    <property type="match status" value="1"/>
</dbReference>
<dbReference type="InterPro" id="IPR003673">
    <property type="entry name" value="CoA-Trfase_fam_III"/>
</dbReference>
<organism evidence="1 2">
    <name type="scientific">Microbacterium terregens</name>
    <dbReference type="NCBI Taxonomy" id="69363"/>
    <lineage>
        <taxon>Bacteria</taxon>
        <taxon>Bacillati</taxon>
        <taxon>Actinomycetota</taxon>
        <taxon>Actinomycetes</taxon>
        <taxon>Micrococcales</taxon>
        <taxon>Microbacteriaceae</taxon>
        <taxon>Microbacterium</taxon>
    </lineage>
</organism>
<dbReference type="Gene3D" id="3.40.50.10540">
    <property type="entry name" value="Crotonobetainyl-coa:carnitine coa-transferase, domain 1"/>
    <property type="match status" value="1"/>
</dbReference>
<dbReference type="SUPFAM" id="SSF89796">
    <property type="entry name" value="CoA-transferase family III (CaiB/BaiF)"/>
    <property type="match status" value="1"/>
</dbReference>
<dbReference type="Pfam" id="PF02515">
    <property type="entry name" value="CoA_transf_3"/>
    <property type="match status" value="1"/>
</dbReference>
<protein>
    <submittedName>
        <fullName evidence="1">CaiB/BaiF CoA-transferase family protein</fullName>
    </submittedName>
</protein>
<dbReference type="Proteomes" id="UP001589611">
    <property type="component" value="Unassembled WGS sequence"/>
</dbReference>
<dbReference type="InterPro" id="IPR050509">
    <property type="entry name" value="CoA-transferase_III"/>
</dbReference>
<dbReference type="PANTHER" id="PTHR48228">
    <property type="entry name" value="SUCCINYL-COA--D-CITRAMALATE COA-TRANSFERASE"/>
    <property type="match status" value="1"/>
</dbReference>
<dbReference type="InterPro" id="IPR023606">
    <property type="entry name" value="CoA-Trfase_III_dom_1_sf"/>
</dbReference>
<name>A0ABV5T1Y7_9MICO</name>
<dbReference type="RefSeq" id="WP_344715464.1">
    <property type="nucleotide sequence ID" value="NZ_BAAAWH010000001.1"/>
</dbReference>
<evidence type="ECO:0000313" key="1">
    <source>
        <dbReference type="EMBL" id="MFB9646617.1"/>
    </source>
</evidence>
<evidence type="ECO:0000313" key="2">
    <source>
        <dbReference type="Proteomes" id="UP001589611"/>
    </source>
</evidence>
<dbReference type="InterPro" id="IPR044855">
    <property type="entry name" value="CoA-Trfase_III_dom3_sf"/>
</dbReference>
<dbReference type="EMBL" id="JBHMBE010000004">
    <property type="protein sequence ID" value="MFB9646617.1"/>
    <property type="molecule type" value="Genomic_DNA"/>
</dbReference>
<sequence>MSVPTVRSGPLAGLRIIELGGIGPVPFAGMFFADLGASVLRIDRAHGAFQMPIDAKFDTLQRGKQRVTVDLKTEDGAELVRALAEQADVILDSYRPGVLERLGLGPDVLLERNPRLVIGRMTGWGQDGPLAQRAGHDPSYIAQTGALHAVGRADGPPQLPLSLVGDFGGGAMYLIAGTLAALWETQRSGIGQVVDAAIVDGVSHLMASPYSLLAGGAWRDERGTNLIDSGAPFIDVYETADGRHVAVAALEPPFFAQLEAGLGFAPGDLPGQWDEKRWPELRERLAAAFRTGTRDDWAAHFADTDACVSPVLSMTEAPTAPQLAARGTFIERDGAYEPAPAPRFSRTAAGRPDAPAIPDAVPAADAIAAWSAHN</sequence>
<comment type="caution">
    <text evidence="1">The sequence shown here is derived from an EMBL/GenBank/DDBJ whole genome shotgun (WGS) entry which is preliminary data.</text>
</comment>
<proteinExistence type="predicted"/>
<keyword evidence="2" id="KW-1185">Reference proteome</keyword>
<gene>
    <name evidence="1" type="ORF">ACFFPJ_12520</name>
</gene>
<accession>A0ABV5T1Y7</accession>
<reference evidence="1 2" key="1">
    <citation type="submission" date="2024-09" db="EMBL/GenBank/DDBJ databases">
        <authorList>
            <person name="Sun Q."/>
            <person name="Mori K."/>
        </authorList>
    </citation>
    <scope>NUCLEOTIDE SEQUENCE [LARGE SCALE GENOMIC DNA]</scope>
    <source>
        <strain evidence="1 2">JCM 1342</strain>
    </source>
</reference>